<dbReference type="Gene3D" id="1.10.10.1260">
    <property type="entry name" value="Envelope glycoprotein gp160, DUF2291, helical domain"/>
    <property type="match status" value="1"/>
</dbReference>
<name>U4K281_9VIBR</name>
<dbReference type="STRING" id="28173.VIBNI_A0471"/>
<dbReference type="Proteomes" id="UP000016895">
    <property type="component" value="Chromosome 1"/>
</dbReference>
<evidence type="ECO:0000256" key="1">
    <source>
        <dbReference type="SAM" id="Phobius"/>
    </source>
</evidence>
<dbReference type="SUPFAM" id="SSF141318">
    <property type="entry name" value="TM0957-like"/>
    <property type="match status" value="1"/>
</dbReference>
<dbReference type="PATRIC" id="fig|1260221.3.peg.445"/>
<dbReference type="EMBL" id="FO203526">
    <property type="protein sequence ID" value="CCO56661.1"/>
    <property type="molecule type" value="Genomic_DNA"/>
</dbReference>
<evidence type="ECO:0000313" key="3">
    <source>
        <dbReference type="Proteomes" id="UP000016895"/>
    </source>
</evidence>
<dbReference type="Gene3D" id="2.40.50.420">
    <property type="entry name" value="Envelope glycoprotein gp160, DUF2291, alpha/beta domain"/>
    <property type="match status" value="1"/>
</dbReference>
<organism evidence="2 3">
    <name type="scientific">Vibrio nigripulchritudo</name>
    <dbReference type="NCBI Taxonomy" id="28173"/>
    <lineage>
        <taxon>Bacteria</taxon>
        <taxon>Pseudomonadati</taxon>
        <taxon>Pseudomonadota</taxon>
        <taxon>Gammaproteobacteria</taxon>
        <taxon>Vibrionales</taxon>
        <taxon>Vibrionaceae</taxon>
        <taxon>Vibrio</taxon>
    </lineage>
</organism>
<evidence type="ECO:0000313" key="2">
    <source>
        <dbReference type="EMBL" id="CCO56661.1"/>
    </source>
</evidence>
<reference evidence="2 3" key="1">
    <citation type="journal article" date="2013" name="ISME J.">
        <title>Comparative genomics of pathogenic lineages of Vibrio nigripulchritudo identifies virulence-associated traits.</title>
        <authorList>
            <person name="Goudenege D."/>
            <person name="Labreuche Y."/>
            <person name="Krin E."/>
            <person name="Ansquer D."/>
            <person name="Mangenot S."/>
            <person name="Calteau A."/>
            <person name="Medigue C."/>
            <person name="Mazel D."/>
            <person name="Polz M.F."/>
            <person name="Le Roux F."/>
        </authorList>
    </citation>
    <scope>NUCLEOTIDE SEQUENCE [LARGE SCALE GENOMIC DNA]</scope>
    <source>
        <strain evidence="3">SnF1</strain>
    </source>
</reference>
<dbReference type="PIRSF" id="PIRSF033535">
    <property type="entry name" value="UCP033535_plp"/>
    <property type="match status" value="1"/>
</dbReference>
<keyword evidence="3" id="KW-1185">Reference proteome</keyword>
<feature type="transmembrane region" description="Helical" evidence="1">
    <location>
        <begin position="21"/>
        <end position="42"/>
    </location>
</feature>
<gene>
    <name evidence="2" type="ORF">VIBNI_A0471</name>
</gene>
<dbReference type="KEGG" id="vni:VIBNI_A0471"/>
<proteinExistence type="predicted"/>
<accession>U4K281</accession>
<protein>
    <submittedName>
        <fullName evidence="2">Putative periplasmic lipoprotein</fullName>
    </submittedName>
</protein>
<keyword evidence="1" id="KW-0472">Membrane</keyword>
<dbReference type="Pfam" id="PF10054">
    <property type="entry name" value="DUF2291"/>
    <property type="match status" value="1"/>
</dbReference>
<keyword evidence="2" id="KW-0449">Lipoprotein</keyword>
<dbReference type="InterPro" id="IPR036215">
    <property type="entry name" value="TM0957-like_sf"/>
</dbReference>
<sequence length="222" mass="23962">METVMTNNNALLPAKRGGSSLWLWLGSLALTVAVILDTKVVVIGSEDDTRQQAFSVDGYALKTFPEIQSSIVSRAVDANELANAITENKKKAAEKYGVKSKGGIGSVIPVSFQGQVEKGKSGILSVNIEGISEKIRVRVQTGPAINGTDLRDATGTIGFNQFKNQIEYQDVGAALNNEMKRQVLSSIDNKNLEGKRIAVTGVFKLINAKNWLVTPVKFEVQP</sequence>
<keyword evidence="1" id="KW-0812">Transmembrane</keyword>
<dbReference type="AlphaFoldDB" id="U4K281"/>
<keyword evidence="1" id="KW-1133">Transmembrane helix</keyword>
<dbReference type="InterPro" id="IPR014582">
    <property type="entry name" value="UCP033535_lipo"/>
</dbReference>